<keyword evidence="2" id="KW-0732">Signal</keyword>
<gene>
    <name evidence="3" type="ORF">K435DRAFT_857764</name>
</gene>
<dbReference type="OrthoDB" id="3234968at2759"/>
<evidence type="ECO:0000256" key="1">
    <source>
        <dbReference type="SAM" id="Phobius"/>
    </source>
</evidence>
<feature type="transmembrane region" description="Helical" evidence="1">
    <location>
        <begin position="214"/>
        <end position="236"/>
    </location>
</feature>
<feature type="chain" id="PRO_5020725574" description="Mid2 domain-containing protein" evidence="2">
    <location>
        <begin position="26"/>
        <end position="435"/>
    </location>
</feature>
<proteinExistence type="predicted"/>
<dbReference type="EMBL" id="ML179159">
    <property type="protein sequence ID" value="THU97248.1"/>
    <property type="molecule type" value="Genomic_DNA"/>
</dbReference>
<sequence>MWSPAQISTLLFLTLLVKLIHPTHAAHNITVSNSDPSIEYSAHDWAFDTFKKANFTEHFSENDGAKATFTFTAFRFANTYHINDHDPLKGVAIYYSVHLYPNFSDTTAGAHLSVDNDPGDDVQLFDPNSRHYGTTPVVVWGQTGLTNTTHSFSTQILRNVFYITLQELIVTVLDPGDLSEIATLTSTLQSSGTTAAGTNSDLPSKSSKKTNIEIVVGATVAGVFAIGFLVGCLLLYRRRLLRRPDATLSNSQIAPFPHKDGNGGSSSNFDTDEIGNQEIVPILRPKHSVGHKPLDSFSSQDTSGGYHFLPEVHAPSPKPSPSPLVLNLANDERTTRLLQLSMRDPSKDMYSPIIANLANNPHIEMYPGGLASSNQPEVQSKIFGGISVTRDIGRPPPVRSVRNSQLTTIASPPPGYVLEGTANVIVTGNRRGLID</sequence>
<name>A0A4S8M617_DENBC</name>
<feature type="signal peptide" evidence="2">
    <location>
        <begin position="1"/>
        <end position="25"/>
    </location>
</feature>
<evidence type="ECO:0008006" key="5">
    <source>
        <dbReference type="Google" id="ProtNLM"/>
    </source>
</evidence>
<protein>
    <recommendedName>
        <fullName evidence="5">Mid2 domain-containing protein</fullName>
    </recommendedName>
</protein>
<evidence type="ECO:0000313" key="3">
    <source>
        <dbReference type="EMBL" id="THU97248.1"/>
    </source>
</evidence>
<evidence type="ECO:0000256" key="2">
    <source>
        <dbReference type="SAM" id="SignalP"/>
    </source>
</evidence>
<organism evidence="3 4">
    <name type="scientific">Dendrothele bispora (strain CBS 962.96)</name>
    <dbReference type="NCBI Taxonomy" id="1314807"/>
    <lineage>
        <taxon>Eukaryota</taxon>
        <taxon>Fungi</taxon>
        <taxon>Dikarya</taxon>
        <taxon>Basidiomycota</taxon>
        <taxon>Agaricomycotina</taxon>
        <taxon>Agaricomycetes</taxon>
        <taxon>Agaricomycetidae</taxon>
        <taxon>Agaricales</taxon>
        <taxon>Agaricales incertae sedis</taxon>
        <taxon>Dendrothele</taxon>
    </lineage>
</organism>
<keyword evidence="1" id="KW-0472">Membrane</keyword>
<dbReference type="Proteomes" id="UP000297245">
    <property type="component" value="Unassembled WGS sequence"/>
</dbReference>
<keyword evidence="4" id="KW-1185">Reference proteome</keyword>
<evidence type="ECO:0000313" key="4">
    <source>
        <dbReference type="Proteomes" id="UP000297245"/>
    </source>
</evidence>
<keyword evidence="1" id="KW-1133">Transmembrane helix</keyword>
<dbReference type="AlphaFoldDB" id="A0A4S8M617"/>
<accession>A0A4S8M617</accession>
<keyword evidence="1" id="KW-0812">Transmembrane</keyword>
<reference evidence="3 4" key="1">
    <citation type="journal article" date="2019" name="Nat. Ecol. Evol.">
        <title>Megaphylogeny resolves global patterns of mushroom evolution.</title>
        <authorList>
            <person name="Varga T."/>
            <person name="Krizsan K."/>
            <person name="Foldi C."/>
            <person name="Dima B."/>
            <person name="Sanchez-Garcia M."/>
            <person name="Sanchez-Ramirez S."/>
            <person name="Szollosi G.J."/>
            <person name="Szarkandi J.G."/>
            <person name="Papp V."/>
            <person name="Albert L."/>
            <person name="Andreopoulos W."/>
            <person name="Angelini C."/>
            <person name="Antonin V."/>
            <person name="Barry K.W."/>
            <person name="Bougher N.L."/>
            <person name="Buchanan P."/>
            <person name="Buyck B."/>
            <person name="Bense V."/>
            <person name="Catcheside P."/>
            <person name="Chovatia M."/>
            <person name="Cooper J."/>
            <person name="Damon W."/>
            <person name="Desjardin D."/>
            <person name="Finy P."/>
            <person name="Geml J."/>
            <person name="Haridas S."/>
            <person name="Hughes K."/>
            <person name="Justo A."/>
            <person name="Karasinski D."/>
            <person name="Kautmanova I."/>
            <person name="Kiss B."/>
            <person name="Kocsube S."/>
            <person name="Kotiranta H."/>
            <person name="LaButti K.M."/>
            <person name="Lechner B.E."/>
            <person name="Liimatainen K."/>
            <person name="Lipzen A."/>
            <person name="Lukacs Z."/>
            <person name="Mihaltcheva S."/>
            <person name="Morgado L.N."/>
            <person name="Niskanen T."/>
            <person name="Noordeloos M.E."/>
            <person name="Ohm R.A."/>
            <person name="Ortiz-Santana B."/>
            <person name="Ovrebo C."/>
            <person name="Racz N."/>
            <person name="Riley R."/>
            <person name="Savchenko A."/>
            <person name="Shiryaev A."/>
            <person name="Soop K."/>
            <person name="Spirin V."/>
            <person name="Szebenyi C."/>
            <person name="Tomsovsky M."/>
            <person name="Tulloss R.E."/>
            <person name="Uehling J."/>
            <person name="Grigoriev I.V."/>
            <person name="Vagvolgyi C."/>
            <person name="Papp T."/>
            <person name="Martin F.M."/>
            <person name="Miettinen O."/>
            <person name="Hibbett D.S."/>
            <person name="Nagy L.G."/>
        </authorList>
    </citation>
    <scope>NUCLEOTIDE SEQUENCE [LARGE SCALE GENOMIC DNA]</scope>
    <source>
        <strain evidence="3 4">CBS 962.96</strain>
    </source>
</reference>